<accession>A0ABY8WGT3</accession>
<feature type="compositionally biased region" description="Low complexity" evidence="1">
    <location>
        <begin position="58"/>
        <end position="78"/>
    </location>
</feature>
<evidence type="ECO:0000256" key="1">
    <source>
        <dbReference type="SAM" id="MobiDB-lite"/>
    </source>
</evidence>
<proteinExistence type="predicted"/>
<dbReference type="RefSeq" id="WP_284916191.1">
    <property type="nucleotide sequence ID" value="NZ_CP126980.1"/>
</dbReference>
<evidence type="ECO:0000313" key="3">
    <source>
        <dbReference type="EMBL" id="WIM94935.1"/>
    </source>
</evidence>
<feature type="region of interest" description="Disordered" evidence="1">
    <location>
        <begin position="134"/>
        <end position="159"/>
    </location>
</feature>
<evidence type="ECO:0000313" key="4">
    <source>
        <dbReference type="Proteomes" id="UP001240150"/>
    </source>
</evidence>
<sequence length="250" mass="26034">MSDAEQGETTPEGSLYASAAATTAERRNRRRKQALVGATGLAAVLAGAGFLATQLMQASQPSLPEPAALAPATTQTPSDAPVTSDVPTQPPASRATKPAQAAKRSPTPTPSVDRAKIEQEIAAARASAAADGVPLKRPLTAPNGVQEATSVRTESTREGSVRITTAHYDLTGHQPLLIAADRGKPVGGGVRCTNKVRFSANAPAVERPSLLLCWRTSSERSVVTMATNPSGEPDPQDSVKIIDREWATLD</sequence>
<keyword evidence="4" id="KW-1185">Reference proteome</keyword>
<name>A0ABY8WGT3_9ACTN</name>
<dbReference type="Proteomes" id="UP001240150">
    <property type="component" value="Chromosome"/>
</dbReference>
<feature type="region of interest" description="Disordered" evidence="1">
    <location>
        <begin position="58"/>
        <end position="114"/>
    </location>
</feature>
<evidence type="ECO:0008006" key="5">
    <source>
        <dbReference type="Google" id="ProtNLM"/>
    </source>
</evidence>
<organism evidence="3 4">
    <name type="scientific">Actinoplanes oblitus</name>
    <dbReference type="NCBI Taxonomy" id="3040509"/>
    <lineage>
        <taxon>Bacteria</taxon>
        <taxon>Bacillati</taxon>
        <taxon>Actinomycetota</taxon>
        <taxon>Actinomycetes</taxon>
        <taxon>Micromonosporales</taxon>
        <taxon>Micromonosporaceae</taxon>
        <taxon>Actinoplanes</taxon>
    </lineage>
</organism>
<keyword evidence="2" id="KW-1133">Transmembrane helix</keyword>
<keyword evidence="2" id="KW-0472">Membrane</keyword>
<dbReference type="EMBL" id="CP126980">
    <property type="protein sequence ID" value="WIM94935.1"/>
    <property type="molecule type" value="Genomic_DNA"/>
</dbReference>
<feature type="transmembrane region" description="Helical" evidence="2">
    <location>
        <begin position="34"/>
        <end position="56"/>
    </location>
</feature>
<protein>
    <recommendedName>
        <fullName evidence="5">Serine/threonine protein kinase</fullName>
    </recommendedName>
</protein>
<gene>
    <name evidence="3" type="ORF">ACTOB_006994</name>
</gene>
<keyword evidence="2" id="KW-0812">Transmembrane</keyword>
<feature type="region of interest" description="Disordered" evidence="1">
    <location>
        <begin position="1"/>
        <end position="33"/>
    </location>
</feature>
<reference evidence="3 4" key="1">
    <citation type="submission" date="2023-06" db="EMBL/GenBank/DDBJ databases">
        <authorList>
            <person name="Yushchuk O."/>
            <person name="Binda E."/>
            <person name="Ruckert-Reed C."/>
            <person name="Fedorenko V."/>
            <person name="Kalinowski J."/>
            <person name="Marinelli F."/>
        </authorList>
    </citation>
    <scope>NUCLEOTIDE SEQUENCE [LARGE SCALE GENOMIC DNA]</scope>
    <source>
        <strain evidence="3 4">NRRL 3884</strain>
    </source>
</reference>
<evidence type="ECO:0000256" key="2">
    <source>
        <dbReference type="SAM" id="Phobius"/>
    </source>
</evidence>